<dbReference type="PANTHER" id="PTHR34308">
    <property type="entry name" value="COBALAMIN BIOSYNTHESIS PROTEIN CBIB"/>
    <property type="match status" value="1"/>
</dbReference>
<evidence type="ECO:0000256" key="4">
    <source>
        <dbReference type="ARBA" id="ARBA00022475"/>
    </source>
</evidence>
<dbReference type="RefSeq" id="WP_245900573.1">
    <property type="nucleotide sequence ID" value="NZ_PVNH01000004.1"/>
</dbReference>
<comment type="similarity">
    <text evidence="3 9">Belongs to the CobD/CbiB family.</text>
</comment>
<comment type="pathway">
    <text evidence="2 9">Cofactor biosynthesis; adenosylcobalamin biosynthesis.</text>
</comment>
<dbReference type="Proteomes" id="UP000238362">
    <property type="component" value="Unassembled WGS sequence"/>
</dbReference>
<sequence>MPDRKDLTAAGIIAGYAADLIVGDPRRAHPVAWFGRAAGAVERGLWADSRARGAVHAGVCAGAAAGAGIALQAATRDRPLARFAVTALATWTVLGGRGLAAEGAEMARLLDAGDVPAARARLSHLCGRDATSLGPDGLARAATESIAENTSDAVVAPLVWGGLAGIPGLLGYRALNTLDAMVGHRTPRHERFGWAAARADDVVNVVPARFSAAAAVLAAPLVGGRPALAWRAWRRDAGRHPSPNAGPVEAAFAGALGVRLGGTNSYAGRAEDRGTLGDGPAPGTADLRRSVRLSRVVGLAALAAAAALARYR</sequence>
<dbReference type="GO" id="GO:0015420">
    <property type="term" value="F:ABC-type vitamin B12 transporter activity"/>
    <property type="evidence" value="ECO:0007669"/>
    <property type="project" value="UniProtKB-UniRule"/>
</dbReference>
<evidence type="ECO:0000256" key="1">
    <source>
        <dbReference type="ARBA" id="ARBA00004651"/>
    </source>
</evidence>
<keyword evidence="8 9" id="KW-0472">Membrane</keyword>
<organism evidence="10 11">
    <name type="scientific">Prauserella shujinwangii</name>
    <dbReference type="NCBI Taxonomy" id="1453103"/>
    <lineage>
        <taxon>Bacteria</taxon>
        <taxon>Bacillati</taxon>
        <taxon>Actinomycetota</taxon>
        <taxon>Actinomycetes</taxon>
        <taxon>Pseudonocardiales</taxon>
        <taxon>Pseudonocardiaceae</taxon>
        <taxon>Prauserella</taxon>
    </lineage>
</organism>
<keyword evidence="7 9" id="KW-1133">Transmembrane helix</keyword>
<dbReference type="EMBL" id="PVNH01000004">
    <property type="protein sequence ID" value="PRX48242.1"/>
    <property type="molecule type" value="Genomic_DNA"/>
</dbReference>
<evidence type="ECO:0000256" key="3">
    <source>
        <dbReference type="ARBA" id="ARBA00006263"/>
    </source>
</evidence>
<protein>
    <recommendedName>
        <fullName evidence="9">Cobalamin biosynthesis protein CobD</fullName>
    </recommendedName>
</protein>
<dbReference type="GO" id="GO:0009236">
    <property type="term" value="P:cobalamin biosynthetic process"/>
    <property type="evidence" value="ECO:0007669"/>
    <property type="project" value="UniProtKB-UniRule"/>
</dbReference>
<evidence type="ECO:0000256" key="6">
    <source>
        <dbReference type="ARBA" id="ARBA00022692"/>
    </source>
</evidence>
<dbReference type="PANTHER" id="PTHR34308:SF1">
    <property type="entry name" value="COBALAMIN BIOSYNTHESIS PROTEIN CBIB"/>
    <property type="match status" value="1"/>
</dbReference>
<gene>
    <name evidence="9" type="primary">cobD</name>
    <name evidence="10" type="ORF">B0I33_10456</name>
</gene>
<accession>A0A2T0LW43</accession>
<dbReference type="GO" id="GO:0005886">
    <property type="term" value="C:plasma membrane"/>
    <property type="evidence" value="ECO:0007669"/>
    <property type="project" value="UniProtKB-SubCell"/>
</dbReference>
<keyword evidence="11" id="KW-1185">Reference proteome</keyword>
<keyword evidence="4 9" id="KW-1003">Cell membrane</keyword>
<dbReference type="HAMAP" id="MF_00024">
    <property type="entry name" value="CobD_CbiB"/>
    <property type="match status" value="1"/>
</dbReference>
<comment type="caution">
    <text evidence="10">The sequence shown here is derived from an EMBL/GenBank/DDBJ whole genome shotgun (WGS) entry which is preliminary data.</text>
</comment>
<keyword evidence="5 9" id="KW-0169">Cobalamin biosynthesis</keyword>
<dbReference type="GO" id="GO:0048472">
    <property type="term" value="F:threonine-phosphate decarboxylase activity"/>
    <property type="evidence" value="ECO:0007669"/>
    <property type="project" value="InterPro"/>
</dbReference>
<keyword evidence="6 9" id="KW-0812">Transmembrane</keyword>
<reference evidence="10 11" key="1">
    <citation type="submission" date="2018-03" db="EMBL/GenBank/DDBJ databases">
        <title>Genomic Encyclopedia of Type Strains, Phase III (KMG-III): the genomes of soil and plant-associated and newly described type strains.</title>
        <authorList>
            <person name="Whitman W."/>
        </authorList>
    </citation>
    <scope>NUCLEOTIDE SEQUENCE [LARGE SCALE GENOMIC DNA]</scope>
    <source>
        <strain evidence="10 11">CGMCC 4.7125</strain>
    </source>
</reference>
<name>A0A2T0LW43_9PSEU</name>
<dbReference type="NCBIfam" id="NF002276">
    <property type="entry name" value="PRK01209.1-4"/>
    <property type="match status" value="1"/>
</dbReference>
<evidence type="ECO:0000256" key="7">
    <source>
        <dbReference type="ARBA" id="ARBA00022989"/>
    </source>
</evidence>
<comment type="function">
    <text evidence="9">Converts cobyric acid to cobinamide by the addition of aminopropanol on the F carboxylic group.</text>
</comment>
<proteinExistence type="inferred from homology"/>
<evidence type="ECO:0000256" key="8">
    <source>
        <dbReference type="ARBA" id="ARBA00023136"/>
    </source>
</evidence>
<dbReference type="UniPathway" id="UPA00148"/>
<comment type="subcellular location">
    <subcellularLocation>
        <location evidence="1 9">Cell membrane</location>
        <topology evidence="1 9">Multi-pass membrane protein</topology>
    </subcellularLocation>
</comment>
<dbReference type="Pfam" id="PF03186">
    <property type="entry name" value="CobD_Cbib"/>
    <property type="match status" value="1"/>
</dbReference>
<dbReference type="NCBIfam" id="TIGR00380">
    <property type="entry name" value="cobal_cbiB"/>
    <property type="match status" value="1"/>
</dbReference>
<evidence type="ECO:0000313" key="11">
    <source>
        <dbReference type="Proteomes" id="UP000238362"/>
    </source>
</evidence>
<evidence type="ECO:0000313" key="10">
    <source>
        <dbReference type="EMBL" id="PRX48242.1"/>
    </source>
</evidence>
<evidence type="ECO:0000256" key="9">
    <source>
        <dbReference type="HAMAP-Rule" id="MF_00024"/>
    </source>
</evidence>
<dbReference type="AlphaFoldDB" id="A0A2T0LW43"/>
<dbReference type="InterPro" id="IPR004485">
    <property type="entry name" value="Cobalamin_biosynth_CobD/CbiB"/>
</dbReference>
<evidence type="ECO:0000256" key="2">
    <source>
        <dbReference type="ARBA" id="ARBA00004953"/>
    </source>
</evidence>
<evidence type="ECO:0000256" key="5">
    <source>
        <dbReference type="ARBA" id="ARBA00022573"/>
    </source>
</evidence>